<sequence>MHVVETVAPNSSLIPLCWKLWDDTVNYETLSRYTLCCREAMKNASSKNVFIYAKGKGWTRDGWLSNSHWNPQSDFMFHGLKDNYRKEFTEKETKQVI</sequence>
<dbReference type="AlphaFoldDB" id="A0A0N4YEL5"/>
<dbReference type="PANTHER" id="PTHR31562:SF4">
    <property type="entry name" value="DUF268 DOMAIN-CONTAINING PROTEIN-RELATED"/>
    <property type="match status" value="1"/>
</dbReference>
<evidence type="ECO:0000313" key="2">
    <source>
        <dbReference type="Proteomes" id="UP000271162"/>
    </source>
</evidence>
<evidence type="ECO:0000313" key="3">
    <source>
        <dbReference type="WBParaSite" id="NBR_0001514701-mRNA-1"/>
    </source>
</evidence>
<proteinExistence type="predicted"/>
<accession>A0A0N4YEL5</accession>
<reference evidence="3" key="1">
    <citation type="submission" date="2017-02" db="UniProtKB">
        <authorList>
            <consortium name="WormBaseParasite"/>
        </authorList>
    </citation>
    <scope>IDENTIFICATION</scope>
</reference>
<organism evidence="3">
    <name type="scientific">Nippostrongylus brasiliensis</name>
    <name type="common">Rat hookworm</name>
    <dbReference type="NCBI Taxonomy" id="27835"/>
    <lineage>
        <taxon>Eukaryota</taxon>
        <taxon>Metazoa</taxon>
        <taxon>Ecdysozoa</taxon>
        <taxon>Nematoda</taxon>
        <taxon>Chromadorea</taxon>
        <taxon>Rhabditida</taxon>
        <taxon>Rhabditina</taxon>
        <taxon>Rhabditomorpha</taxon>
        <taxon>Strongyloidea</taxon>
        <taxon>Heligmosomidae</taxon>
        <taxon>Nippostrongylus</taxon>
    </lineage>
</organism>
<reference evidence="1 2" key="2">
    <citation type="submission" date="2018-11" db="EMBL/GenBank/DDBJ databases">
        <authorList>
            <consortium name="Pathogen Informatics"/>
        </authorList>
    </citation>
    <scope>NUCLEOTIDE SEQUENCE [LARGE SCALE GENOMIC DNA]</scope>
</reference>
<dbReference type="InterPro" id="IPR004988">
    <property type="entry name" value="DUF273"/>
</dbReference>
<evidence type="ECO:0000313" key="1">
    <source>
        <dbReference type="EMBL" id="VDL78742.1"/>
    </source>
</evidence>
<name>A0A0N4YEL5_NIPBR</name>
<protein>
    <submittedName>
        <fullName evidence="3">FAD_binding_7 domain-containing protein</fullName>
    </submittedName>
</protein>
<dbReference type="PANTHER" id="PTHR31562">
    <property type="entry name" value="PROTEIN CBG18972"/>
    <property type="match status" value="1"/>
</dbReference>
<gene>
    <name evidence="1" type="ORF">NBR_LOCUS15148</name>
</gene>
<keyword evidence="2" id="KW-1185">Reference proteome</keyword>
<dbReference type="Proteomes" id="UP000271162">
    <property type="component" value="Unassembled WGS sequence"/>
</dbReference>
<dbReference type="EMBL" id="UYSL01021617">
    <property type="protein sequence ID" value="VDL78742.1"/>
    <property type="molecule type" value="Genomic_DNA"/>
</dbReference>
<dbReference type="WBParaSite" id="NBR_0001514701-mRNA-1">
    <property type="protein sequence ID" value="NBR_0001514701-mRNA-1"/>
    <property type="gene ID" value="NBR_0001514701"/>
</dbReference>
<dbReference type="Pfam" id="PF03314">
    <property type="entry name" value="DUF273"/>
    <property type="match status" value="1"/>
</dbReference>